<dbReference type="EMBL" id="QZAF01000348">
    <property type="protein sequence ID" value="THV68128.1"/>
    <property type="molecule type" value="Genomic_DNA"/>
</dbReference>
<evidence type="ECO:0000313" key="3">
    <source>
        <dbReference type="Proteomes" id="UP000304951"/>
    </source>
</evidence>
<evidence type="ECO:0000313" key="2">
    <source>
        <dbReference type="EMBL" id="THV68128.1"/>
    </source>
</evidence>
<dbReference type="InterPro" id="IPR002575">
    <property type="entry name" value="Aminoglycoside_PTrfase"/>
</dbReference>
<dbReference type="SUPFAM" id="SSF56112">
    <property type="entry name" value="Protein kinase-like (PK-like)"/>
    <property type="match status" value="1"/>
</dbReference>
<dbReference type="InterPro" id="IPR011009">
    <property type="entry name" value="Kinase-like_dom_sf"/>
</dbReference>
<dbReference type="PANTHER" id="PTHR21310">
    <property type="entry name" value="AMINOGLYCOSIDE PHOSPHOTRANSFERASE-RELATED-RELATED"/>
    <property type="match status" value="1"/>
</dbReference>
<name>A0A4S8SCF0_AURPU</name>
<dbReference type="Proteomes" id="UP000304951">
    <property type="component" value="Unassembled WGS sequence"/>
</dbReference>
<accession>A0A4S8SCF0</accession>
<dbReference type="Pfam" id="PF01636">
    <property type="entry name" value="APH"/>
    <property type="match status" value="1"/>
</dbReference>
<dbReference type="InterPro" id="IPR051678">
    <property type="entry name" value="AGP_Transferase"/>
</dbReference>
<feature type="domain" description="Aminoglycoside phosphotransferase" evidence="1">
    <location>
        <begin position="49"/>
        <end position="300"/>
    </location>
</feature>
<proteinExistence type="predicted"/>
<protein>
    <recommendedName>
        <fullName evidence="1">Aminoglycoside phosphotransferase domain-containing protein</fullName>
    </recommendedName>
</protein>
<reference evidence="2 3" key="1">
    <citation type="submission" date="2018-10" db="EMBL/GenBank/DDBJ databases">
        <title>Fifty Aureobasidium pullulans genomes reveal a recombining polyextremotolerant generalist.</title>
        <authorList>
            <person name="Gostincar C."/>
            <person name="Turk M."/>
            <person name="Zajc J."/>
            <person name="Gunde-Cimerman N."/>
        </authorList>
    </citation>
    <scope>NUCLEOTIDE SEQUENCE [LARGE SCALE GENOMIC DNA]</scope>
    <source>
        <strain evidence="2 3">EXF-11900</strain>
    </source>
</reference>
<sequence>MDEDDLNKDHQHATDKWAKHFLDEYGDKGVERLASSYREGRPCRWELRRNGSSNSCHKVVFEDGTAWAVRFPIPGRVMHPDEKIRREVAVMRFVKEKTKVPLPKVIAFGTAADNHDPSIGPFLITEWVEGIPVTSLIEELPRPSWGPVLRHEIEDNLLRKIYRQMANILLELAEHDFDKIGALSMTEGDDALPSWSIDHRPMTMKMNDVEAGSNVIVDDHTLPPFETTTDYMQHLVQQNITHLHKQRNSIDDAADARRKFILRCRMEALVPYFTSKTHESGPFKLFCDDFRFGNVLIDENTLEFTAIPVLCAPMVDSGASNFIICLGEEEEKRQNQIPEDQRMSTLMRRSLDDGTFWFAQLMQEAFNFDEEILWRNLERAVQERRLLEVGVPSEENDEKFVETKLMELDQYNLELRML</sequence>
<organism evidence="2 3">
    <name type="scientific">Aureobasidium pullulans</name>
    <name type="common">Black yeast</name>
    <name type="synonym">Pullularia pullulans</name>
    <dbReference type="NCBI Taxonomy" id="5580"/>
    <lineage>
        <taxon>Eukaryota</taxon>
        <taxon>Fungi</taxon>
        <taxon>Dikarya</taxon>
        <taxon>Ascomycota</taxon>
        <taxon>Pezizomycotina</taxon>
        <taxon>Dothideomycetes</taxon>
        <taxon>Dothideomycetidae</taxon>
        <taxon>Dothideales</taxon>
        <taxon>Saccotheciaceae</taxon>
        <taxon>Aureobasidium</taxon>
    </lineage>
</organism>
<gene>
    <name evidence="2" type="ORF">D6D28_06962</name>
</gene>
<evidence type="ECO:0000259" key="1">
    <source>
        <dbReference type="Pfam" id="PF01636"/>
    </source>
</evidence>
<dbReference type="Gene3D" id="3.30.200.20">
    <property type="entry name" value="Phosphorylase Kinase, domain 1"/>
    <property type="match status" value="1"/>
</dbReference>
<dbReference type="PANTHER" id="PTHR21310:SF37">
    <property type="entry name" value="AMINOGLYCOSIDE PHOSPHOTRANSFERASE DOMAIN-CONTAINING PROTEIN"/>
    <property type="match status" value="1"/>
</dbReference>
<dbReference type="AlphaFoldDB" id="A0A4S8SCF0"/>
<comment type="caution">
    <text evidence="2">The sequence shown here is derived from an EMBL/GenBank/DDBJ whole genome shotgun (WGS) entry which is preliminary data.</text>
</comment>